<comment type="cofactor">
    <cofactor evidence="1">
        <name>Zn(2+)</name>
        <dbReference type="ChEBI" id="CHEBI:29105"/>
    </cofactor>
</comment>
<comment type="caution">
    <text evidence="8">The sequence shown here is derived from an EMBL/GenBank/DDBJ whole genome shotgun (WGS) entry which is preliminary data.</text>
</comment>
<feature type="region of interest" description="Disordered" evidence="6">
    <location>
        <begin position="1"/>
        <end position="47"/>
    </location>
</feature>
<dbReference type="CDD" id="cd01320">
    <property type="entry name" value="ADA"/>
    <property type="match status" value="1"/>
</dbReference>
<evidence type="ECO:0000256" key="1">
    <source>
        <dbReference type="ARBA" id="ARBA00001947"/>
    </source>
</evidence>
<keyword evidence="3" id="KW-0479">Metal-binding</keyword>
<evidence type="ECO:0000313" key="9">
    <source>
        <dbReference type="Proteomes" id="UP000480350"/>
    </source>
</evidence>
<dbReference type="EC" id="3.5.4.4" evidence="8"/>
<reference evidence="8 9" key="1">
    <citation type="submission" date="2019-12" db="EMBL/GenBank/DDBJ databases">
        <authorList>
            <person name="Lee S.D."/>
        </authorList>
    </citation>
    <scope>NUCLEOTIDE SEQUENCE [LARGE SCALE GENOMIC DNA]</scope>
    <source>
        <strain evidence="8 9">GH1-50</strain>
    </source>
</reference>
<dbReference type="PANTHER" id="PTHR43114:SF6">
    <property type="entry name" value="ADENINE DEAMINASE"/>
    <property type="match status" value="1"/>
</dbReference>
<evidence type="ECO:0000256" key="4">
    <source>
        <dbReference type="ARBA" id="ARBA00022801"/>
    </source>
</evidence>
<evidence type="ECO:0000256" key="2">
    <source>
        <dbReference type="ARBA" id="ARBA00006676"/>
    </source>
</evidence>
<dbReference type="NCBIfam" id="NF006848">
    <property type="entry name" value="PRK09358.1-3"/>
    <property type="match status" value="1"/>
</dbReference>
<dbReference type="InterPro" id="IPR006330">
    <property type="entry name" value="Ado/ade_deaminase"/>
</dbReference>
<dbReference type="Gene3D" id="3.20.20.140">
    <property type="entry name" value="Metal-dependent hydrolases"/>
    <property type="match status" value="1"/>
</dbReference>
<evidence type="ECO:0000256" key="3">
    <source>
        <dbReference type="ARBA" id="ARBA00022723"/>
    </source>
</evidence>
<sequence>MDRDRPHPRASAGFGPRRGREGRRAGGLRRRRGIGRGSSGRAGRRAGEEFPVSLSHLPKVELHLHLEGAAPPAFIRGLAKEKSVDLSGIFDERGAYKYKDFWDFLKVYEAATSVLETPEDYARLTTAVLEESAASGVIYGETFLSPDFCGGRDVGAWREYLAAIREAADRAEARDGVVLRGIITCIRHFGPEKARETAVCAAETAGDWIVGFGIAGDELAGKPQDFAWSFDCAREAGLNLTAHAGEWGGPESVRDALTLGVTRIGHGVRAIEDLALVDRLAEDGIVLEVCPGSNVALGVYRRWRDHPISKLYERGVKVTVSTDDPPFFHTTMNNEYDRLADAFDWDEGAFADIARTSAEAAFCDGETRARILKRLETR</sequence>
<reference evidence="8 9" key="2">
    <citation type="submission" date="2020-03" db="EMBL/GenBank/DDBJ databases">
        <title>Kangsaoukella pontilimi gen. nov., sp. nov., a new member of the family Rhodobacteraceae isolated from a tidal mudflat.</title>
        <authorList>
            <person name="Kim I.S."/>
        </authorList>
    </citation>
    <scope>NUCLEOTIDE SEQUENCE [LARGE SCALE GENOMIC DNA]</scope>
    <source>
        <strain evidence="8 9">GH1-50</strain>
    </source>
</reference>
<proteinExistence type="inferred from homology"/>
<dbReference type="PANTHER" id="PTHR43114">
    <property type="entry name" value="ADENINE DEAMINASE"/>
    <property type="match status" value="1"/>
</dbReference>
<feature type="domain" description="Adenosine deaminase" evidence="7">
    <location>
        <begin position="58"/>
        <end position="376"/>
    </location>
</feature>
<keyword evidence="4 8" id="KW-0378">Hydrolase</keyword>
<organism evidence="8 9">
    <name type="scientific">Kangsaoukella pontilimi</name>
    <dbReference type="NCBI Taxonomy" id="2691042"/>
    <lineage>
        <taxon>Bacteria</taxon>
        <taxon>Pseudomonadati</taxon>
        <taxon>Pseudomonadota</taxon>
        <taxon>Alphaproteobacteria</taxon>
        <taxon>Rhodobacterales</taxon>
        <taxon>Paracoccaceae</taxon>
        <taxon>Kangsaoukella</taxon>
    </lineage>
</organism>
<evidence type="ECO:0000256" key="5">
    <source>
        <dbReference type="ARBA" id="ARBA00022833"/>
    </source>
</evidence>
<dbReference type="InterPro" id="IPR032466">
    <property type="entry name" value="Metal_Hydrolase"/>
</dbReference>
<keyword evidence="5" id="KW-0862">Zinc</keyword>
<dbReference type="Proteomes" id="UP000480350">
    <property type="component" value="Unassembled WGS sequence"/>
</dbReference>
<evidence type="ECO:0000259" key="7">
    <source>
        <dbReference type="Pfam" id="PF00962"/>
    </source>
</evidence>
<evidence type="ECO:0000313" key="8">
    <source>
        <dbReference type="EMBL" id="MXQ06573.1"/>
    </source>
</evidence>
<dbReference type="GO" id="GO:0046872">
    <property type="term" value="F:metal ion binding"/>
    <property type="evidence" value="ECO:0007669"/>
    <property type="project" value="UniProtKB-KW"/>
</dbReference>
<keyword evidence="9" id="KW-1185">Reference proteome</keyword>
<dbReference type="GO" id="GO:0019239">
    <property type="term" value="F:deaminase activity"/>
    <property type="evidence" value="ECO:0007669"/>
    <property type="project" value="InterPro"/>
</dbReference>
<dbReference type="GO" id="GO:0016814">
    <property type="term" value="F:hydrolase activity, acting on carbon-nitrogen (but not peptide) bonds, in cyclic amidines"/>
    <property type="evidence" value="ECO:0007669"/>
    <property type="project" value="UniProtKB-ARBA"/>
</dbReference>
<dbReference type="Pfam" id="PF00962">
    <property type="entry name" value="A_deaminase"/>
    <property type="match status" value="1"/>
</dbReference>
<dbReference type="EMBL" id="WUPT01000001">
    <property type="protein sequence ID" value="MXQ06573.1"/>
    <property type="molecule type" value="Genomic_DNA"/>
</dbReference>
<dbReference type="InterPro" id="IPR001365">
    <property type="entry name" value="A_deaminase_dom"/>
</dbReference>
<name>A0A7C9M8B7_9RHOB</name>
<comment type="similarity">
    <text evidence="2">Belongs to the metallo-dependent hydrolases superfamily. Adenosine and AMP deaminases family.</text>
</comment>
<evidence type="ECO:0000256" key="6">
    <source>
        <dbReference type="SAM" id="MobiDB-lite"/>
    </source>
</evidence>
<dbReference type="AlphaFoldDB" id="A0A7C9M8B7"/>
<accession>A0A7C9M8B7</accession>
<protein>
    <submittedName>
        <fullName evidence="8">Adenosine deaminase</fullName>
        <ecNumber evidence="8">3.5.4.4</ecNumber>
    </submittedName>
</protein>
<dbReference type="SUPFAM" id="SSF51556">
    <property type="entry name" value="Metallo-dependent hydrolases"/>
    <property type="match status" value="1"/>
</dbReference>
<dbReference type="NCBIfam" id="TIGR01430">
    <property type="entry name" value="aden_deam"/>
    <property type="match status" value="1"/>
</dbReference>
<gene>
    <name evidence="8" type="ORF">GQ651_01810</name>
</gene>